<dbReference type="HAMAP" id="MF_00757">
    <property type="entry name" value="RNase_P_4"/>
    <property type="match status" value="1"/>
</dbReference>
<dbReference type="GO" id="GO:0030677">
    <property type="term" value="C:ribonuclease P complex"/>
    <property type="evidence" value="ECO:0007669"/>
    <property type="project" value="InterPro"/>
</dbReference>
<dbReference type="PANTHER" id="PTHR14742:SF0">
    <property type="entry name" value="RIBONUCLEASE P PROTEIN SUBUNIT P21"/>
    <property type="match status" value="1"/>
</dbReference>
<dbReference type="InterPro" id="IPR007175">
    <property type="entry name" value="Rpr2/Snm1/Rpp21"/>
</dbReference>
<protein>
    <submittedName>
        <fullName evidence="9">RNAse P, Rpr2/Rpp21 subunit</fullName>
    </submittedName>
</protein>
<evidence type="ECO:0000256" key="8">
    <source>
        <dbReference type="SAM" id="MobiDB-lite"/>
    </source>
</evidence>
<dbReference type="PANTHER" id="PTHR14742">
    <property type="entry name" value="RIBONUCLEASE P SUBUNIT P21"/>
    <property type="match status" value="1"/>
</dbReference>
<name>T1CWB4_9ZZZZ</name>
<sequence length="132" mass="14747">MISVARDRMATLVGRAEEASRGGDPSRSRRYVELARRIGTRYNIRIPPMLKDQFCQGCSSFFQEGITVRTRLNVGRRTRTCLSCGRVRRVLVRGLAAPEEPRGLRTEGLPEPLAVSVDDGEELEEEEGPEDG</sequence>
<proteinExistence type="inferred from homology"/>
<evidence type="ECO:0000256" key="7">
    <source>
        <dbReference type="ARBA" id="ARBA00022833"/>
    </source>
</evidence>
<evidence type="ECO:0000256" key="6">
    <source>
        <dbReference type="ARBA" id="ARBA00022801"/>
    </source>
</evidence>
<keyword evidence="5" id="KW-0255">Endonuclease</keyword>
<reference evidence="9" key="1">
    <citation type="submission" date="2013-08" db="EMBL/GenBank/DDBJ databases">
        <authorList>
            <person name="Mendez C."/>
            <person name="Richter M."/>
            <person name="Ferrer M."/>
            <person name="Sanchez J."/>
        </authorList>
    </citation>
    <scope>NUCLEOTIDE SEQUENCE</scope>
</reference>
<dbReference type="GO" id="GO:0001682">
    <property type="term" value="P:tRNA 5'-leader removal"/>
    <property type="evidence" value="ECO:0007669"/>
    <property type="project" value="InterPro"/>
</dbReference>
<feature type="region of interest" description="Disordered" evidence="8">
    <location>
        <begin position="99"/>
        <end position="132"/>
    </location>
</feature>
<evidence type="ECO:0000256" key="4">
    <source>
        <dbReference type="ARBA" id="ARBA00022723"/>
    </source>
</evidence>
<dbReference type="GO" id="GO:0004519">
    <property type="term" value="F:endonuclease activity"/>
    <property type="evidence" value="ECO:0007669"/>
    <property type="project" value="UniProtKB-KW"/>
</dbReference>
<organism evidence="9">
    <name type="scientific">mine drainage metagenome</name>
    <dbReference type="NCBI Taxonomy" id="410659"/>
    <lineage>
        <taxon>unclassified sequences</taxon>
        <taxon>metagenomes</taxon>
        <taxon>ecological metagenomes</taxon>
    </lineage>
</organism>
<dbReference type="Gene3D" id="6.20.50.20">
    <property type="match status" value="1"/>
</dbReference>
<evidence type="ECO:0000313" key="9">
    <source>
        <dbReference type="EMBL" id="EQD73459.1"/>
    </source>
</evidence>
<comment type="caution">
    <text evidence="9">The sequence shown here is derived from an EMBL/GenBank/DDBJ whole genome shotgun (WGS) entry which is preliminary data.</text>
</comment>
<keyword evidence="6" id="KW-0378">Hydrolase</keyword>
<feature type="compositionally biased region" description="Acidic residues" evidence="8">
    <location>
        <begin position="118"/>
        <end position="132"/>
    </location>
</feature>
<reference evidence="9" key="2">
    <citation type="journal article" date="2014" name="ISME J.">
        <title>Microbial stratification in low pH oxic and suboxic macroscopic growths along an acid mine drainage.</title>
        <authorList>
            <person name="Mendez-Garcia C."/>
            <person name="Mesa V."/>
            <person name="Sprenger R.R."/>
            <person name="Richter M."/>
            <person name="Diez M.S."/>
            <person name="Solano J."/>
            <person name="Bargiela R."/>
            <person name="Golyshina O.V."/>
            <person name="Manteca A."/>
            <person name="Ramos J.L."/>
            <person name="Gallego J.R."/>
            <person name="Llorente I."/>
            <person name="Martins Dos Santos V.A."/>
            <person name="Jensen O.N."/>
            <person name="Pelaez A.I."/>
            <person name="Sanchez J."/>
            <person name="Ferrer M."/>
        </authorList>
    </citation>
    <scope>NUCLEOTIDE SEQUENCE</scope>
</reference>
<evidence type="ECO:0000256" key="2">
    <source>
        <dbReference type="ARBA" id="ARBA00022694"/>
    </source>
</evidence>
<keyword evidence="4" id="KW-0479">Metal-binding</keyword>
<accession>T1CWB4</accession>
<dbReference type="GO" id="GO:0046872">
    <property type="term" value="F:metal ion binding"/>
    <property type="evidence" value="ECO:0007669"/>
    <property type="project" value="UniProtKB-KW"/>
</dbReference>
<dbReference type="Pfam" id="PF04032">
    <property type="entry name" value="Rpr2"/>
    <property type="match status" value="1"/>
</dbReference>
<evidence type="ECO:0000256" key="5">
    <source>
        <dbReference type="ARBA" id="ARBA00022759"/>
    </source>
</evidence>
<evidence type="ECO:0000256" key="3">
    <source>
        <dbReference type="ARBA" id="ARBA00022722"/>
    </source>
</evidence>
<keyword evidence="7" id="KW-0862">Zinc</keyword>
<dbReference type="EMBL" id="AUZY01001954">
    <property type="protein sequence ID" value="EQD73459.1"/>
    <property type="molecule type" value="Genomic_DNA"/>
</dbReference>
<dbReference type="GO" id="GO:0016787">
    <property type="term" value="F:hydrolase activity"/>
    <property type="evidence" value="ECO:0007669"/>
    <property type="project" value="UniProtKB-KW"/>
</dbReference>
<dbReference type="AlphaFoldDB" id="T1CWB4"/>
<keyword evidence="1" id="KW-0963">Cytoplasm</keyword>
<evidence type="ECO:0000256" key="1">
    <source>
        <dbReference type="ARBA" id="ARBA00022490"/>
    </source>
</evidence>
<gene>
    <name evidence="9" type="ORF">B1B_03210</name>
</gene>
<keyword evidence="2" id="KW-0819">tRNA processing</keyword>
<keyword evidence="3" id="KW-0540">Nuclease</keyword>
<dbReference type="InterPro" id="IPR016432">
    <property type="entry name" value="RNP4"/>
</dbReference>
<dbReference type="Gene3D" id="1.20.5.420">
    <property type="entry name" value="Immunoglobulin FC, subunit C"/>
    <property type="match status" value="1"/>
</dbReference>